<evidence type="ECO:0000313" key="1">
    <source>
        <dbReference type="EMBL" id="KAJ8880021.1"/>
    </source>
</evidence>
<reference evidence="1 2" key="1">
    <citation type="submission" date="2023-02" db="EMBL/GenBank/DDBJ databases">
        <title>LHISI_Scaffold_Assembly.</title>
        <authorList>
            <person name="Stuart O.P."/>
            <person name="Cleave R."/>
            <person name="Magrath M.J.L."/>
            <person name="Mikheyev A.S."/>
        </authorList>
    </citation>
    <scope>NUCLEOTIDE SEQUENCE [LARGE SCALE GENOMIC DNA]</scope>
    <source>
        <strain evidence="1">Daus_M_001</strain>
        <tissue evidence="1">Leg muscle</tissue>
    </source>
</reference>
<organism evidence="1 2">
    <name type="scientific">Dryococelus australis</name>
    <dbReference type="NCBI Taxonomy" id="614101"/>
    <lineage>
        <taxon>Eukaryota</taxon>
        <taxon>Metazoa</taxon>
        <taxon>Ecdysozoa</taxon>
        <taxon>Arthropoda</taxon>
        <taxon>Hexapoda</taxon>
        <taxon>Insecta</taxon>
        <taxon>Pterygota</taxon>
        <taxon>Neoptera</taxon>
        <taxon>Polyneoptera</taxon>
        <taxon>Phasmatodea</taxon>
        <taxon>Verophasmatodea</taxon>
        <taxon>Anareolatae</taxon>
        <taxon>Phasmatidae</taxon>
        <taxon>Eurycanthinae</taxon>
        <taxon>Dryococelus</taxon>
    </lineage>
</organism>
<evidence type="ECO:0000313" key="2">
    <source>
        <dbReference type="Proteomes" id="UP001159363"/>
    </source>
</evidence>
<comment type="caution">
    <text evidence="1">The sequence shown here is derived from an EMBL/GenBank/DDBJ whole genome shotgun (WGS) entry which is preliminary data.</text>
</comment>
<dbReference type="Proteomes" id="UP001159363">
    <property type="component" value="Chromosome 6"/>
</dbReference>
<proteinExistence type="predicted"/>
<gene>
    <name evidence="1" type="ORF">PR048_020643</name>
</gene>
<accession>A0ABQ9H6U4</accession>
<sequence>MSRNSERTLNALMTVKSTLLTYDNKPNLICISKKLLDVGCVAYKSYNAYLLTEANERLKKALRNENLKETALAQAILEGIGEVQEEVEKQRHTVSSTENYVERKKEIKVDI</sequence>
<keyword evidence="2" id="KW-1185">Reference proteome</keyword>
<dbReference type="EMBL" id="JARBHB010000007">
    <property type="protein sequence ID" value="KAJ8880021.1"/>
    <property type="molecule type" value="Genomic_DNA"/>
</dbReference>
<protein>
    <submittedName>
        <fullName evidence="1">Uncharacterized protein</fullName>
    </submittedName>
</protein>
<name>A0ABQ9H6U4_9NEOP</name>